<dbReference type="PANTHER" id="PTHR42736">
    <property type="entry name" value="PROTEIN-GLUTAMINE GAMMA-GLUTAMYLTRANSFERASE"/>
    <property type="match status" value="1"/>
</dbReference>
<dbReference type="InterPro" id="IPR038765">
    <property type="entry name" value="Papain-like_cys_pep_sf"/>
</dbReference>
<proteinExistence type="predicted"/>
<feature type="domain" description="Transglutaminase-like" evidence="3">
    <location>
        <begin position="475"/>
        <end position="544"/>
    </location>
</feature>
<keyword evidence="2" id="KW-1133">Transmembrane helix</keyword>
<gene>
    <name evidence="4" type="ORF">F5972_09725</name>
</gene>
<dbReference type="Proteomes" id="UP000327011">
    <property type="component" value="Unassembled WGS sequence"/>
</dbReference>
<feature type="region of interest" description="Disordered" evidence="1">
    <location>
        <begin position="312"/>
        <end position="333"/>
    </location>
</feature>
<name>A0A5J5K8X5_9ACTN</name>
<keyword evidence="2" id="KW-0812">Transmembrane</keyword>
<evidence type="ECO:0000256" key="2">
    <source>
        <dbReference type="SAM" id="Phobius"/>
    </source>
</evidence>
<dbReference type="InterPro" id="IPR002931">
    <property type="entry name" value="Transglutaminase-like"/>
</dbReference>
<dbReference type="RefSeq" id="WP_150933079.1">
    <property type="nucleotide sequence ID" value="NZ_VYTZ01000003.1"/>
</dbReference>
<feature type="compositionally biased region" description="Low complexity" evidence="1">
    <location>
        <begin position="562"/>
        <end position="575"/>
    </location>
</feature>
<dbReference type="SMART" id="SM00460">
    <property type="entry name" value="TGc"/>
    <property type="match status" value="1"/>
</dbReference>
<dbReference type="Gene3D" id="3.10.620.30">
    <property type="match status" value="1"/>
</dbReference>
<dbReference type="EMBL" id="VYTZ01000003">
    <property type="protein sequence ID" value="KAA9379899.1"/>
    <property type="molecule type" value="Genomic_DNA"/>
</dbReference>
<evidence type="ECO:0000259" key="3">
    <source>
        <dbReference type="SMART" id="SM00460"/>
    </source>
</evidence>
<feature type="region of interest" description="Disordered" evidence="1">
    <location>
        <begin position="778"/>
        <end position="830"/>
    </location>
</feature>
<evidence type="ECO:0000313" key="5">
    <source>
        <dbReference type="Proteomes" id="UP000327011"/>
    </source>
</evidence>
<feature type="transmembrane region" description="Helical" evidence="2">
    <location>
        <begin position="114"/>
        <end position="132"/>
    </location>
</feature>
<dbReference type="InterPro" id="IPR052901">
    <property type="entry name" value="Bact_TGase-like"/>
</dbReference>
<feature type="transmembrane region" description="Helical" evidence="2">
    <location>
        <begin position="53"/>
        <end position="73"/>
    </location>
</feature>
<keyword evidence="5" id="KW-1185">Reference proteome</keyword>
<dbReference type="Pfam" id="PF11992">
    <property type="entry name" value="TgpA_N"/>
    <property type="match status" value="1"/>
</dbReference>
<sequence length="830" mass="87365">MKLPITAGLATAAVTITLYPLFEGGAWFWSCMGVILVVAATGAVASRLGARPWVAPAVAPVAVLVYLTAAFTAQEAFLRVIPTLDSLAGLAALVGEGFDDIQQYAAPVPANPGITLLTTTGVALIALLVDLFAVRLRRAALAGLPMLALFTVPAAVLPEPIGWPAFVVAAFGYIGLLVADGRERLKGWGRAVVVRRSGGPASGVTPDTERLALSGKRVGVTAIVLAVLVPAILPALSPDPLFGFGVGNGLGGSGGNIGIPDAIAKLGGQLRQDSNATVLTYSSSDDKPHYLRIYALDVFDGAKWTFSPLRGRPEDRVSEGPLPPVPGLGPGVPVKRATMRVTISEDLDRLHFLPLPYPARQVDADGDWRADRGSLMVFSTRDEVAGLDYQVVTDEPDPGLGALRSAVARPDSEPFLRLPDGLDPRVNALARRVTAGADTPYEKAVRLQEWFTRKGGFTYSLRASGSGAEALSRFVLRDRTGYCEQFAGAMAAMARMAGIPARVSIGYTGGSKIDGKWTVRTHDAHAWPELYFDGVGWLRFEPTPAGVGGQGSAQVPEYTRPVAPEAEPSAGPSAGQSDDDEETTGAGGPSRPNPRQLDRESQGTAVATDPGAPTSVKAGFGVAGALVLLLLPAAARLLVRRGRIRRLARPSGGPHAAWAELRDTLTDFGMAGEPGETPRALGRRVAERYALDPRAAESLARVVTAEERLRYAPAPPASGPVAADLRRIRRGLAAHLSRWRRLGAALAPASTLLRVRAFGEGALDVFDRMENLTPRLSRARLSRTPLGGTRRSGAREGGTRPGGPDGPFRRAAAGDDAGAARERTLTGTRR</sequence>
<comment type="caution">
    <text evidence="4">The sequence shown here is derived from an EMBL/GenBank/DDBJ whole genome shotgun (WGS) entry which is preliminary data.</text>
</comment>
<dbReference type="Pfam" id="PF01841">
    <property type="entry name" value="Transglut_core"/>
    <property type="match status" value="1"/>
</dbReference>
<accession>A0A5J5K8X5</accession>
<feature type="transmembrane region" description="Helical" evidence="2">
    <location>
        <begin position="163"/>
        <end position="180"/>
    </location>
</feature>
<reference evidence="4 5" key="1">
    <citation type="submission" date="2019-09" db="EMBL/GenBank/DDBJ databases">
        <title>Screening of Novel Bioactive Compounds from Soil-Associated.</title>
        <authorList>
            <person name="Gong X."/>
        </authorList>
    </citation>
    <scope>NUCLEOTIDE SEQUENCE [LARGE SCALE GENOMIC DNA]</scope>
    <source>
        <strain evidence="4 5">Gxj-6</strain>
    </source>
</reference>
<feature type="transmembrane region" description="Helical" evidence="2">
    <location>
        <begin position="25"/>
        <end position="46"/>
    </location>
</feature>
<feature type="transmembrane region" description="Helical" evidence="2">
    <location>
        <begin position="139"/>
        <end position="157"/>
    </location>
</feature>
<keyword evidence="2" id="KW-0472">Membrane</keyword>
<evidence type="ECO:0000313" key="4">
    <source>
        <dbReference type="EMBL" id="KAA9379899.1"/>
    </source>
</evidence>
<feature type="transmembrane region" description="Helical" evidence="2">
    <location>
        <begin position="218"/>
        <end position="236"/>
    </location>
</feature>
<feature type="transmembrane region" description="Helical" evidence="2">
    <location>
        <begin position="618"/>
        <end position="639"/>
    </location>
</feature>
<protein>
    <submittedName>
        <fullName evidence="4">Transglutaminase domain-containing protein</fullName>
    </submittedName>
</protein>
<dbReference type="InterPro" id="IPR025403">
    <property type="entry name" value="TgpA-like_C"/>
</dbReference>
<feature type="region of interest" description="Disordered" evidence="1">
    <location>
        <begin position="562"/>
        <end position="613"/>
    </location>
</feature>
<dbReference type="AlphaFoldDB" id="A0A5J5K8X5"/>
<organism evidence="4 5">
    <name type="scientific">Microbispora cellulosiformans</name>
    <dbReference type="NCBI Taxonomy" id="2614688"/>
    <lineage>
        <taxon>Bacteria</taxon>
        <taxon>Bacillati</taxon>
        <taxon>Actinomycetota</taxon>
        <taxon>Actinomycetes</taxon>
        <taxon>Streptosporangiales</taxon>
        <taxon>Streptosporangiaceae</taxon>
        <taxon>Microbispora</taxon>
    </lineage>
</organism>
<dbReference type="PANTHER" id="PTHR42736:SF1">
    <property type="entry name" value="PROTEIN-GLUTAMINE GAMMA-GLUTAMYLTRANSFERASE"/>
    <property type="match status" value="1"/>
</dbReference>
<evidence type="ECO:0000256" key="1">
    <source>
        <dbReference type="SAM" id="MobiDB-lite"/>
    </source>
</evidence>
<dbReference type="SUPFAM" id="SSF54001">
    <property type="entry name" value="Cysteine proteinases"/>
    <property type="match status" value="1"/>
</dbReference>
<dbReference type="InterPro" id="IPR021878">
    <property type="entry name" value="TgpA_N"/>
</dbReference>
<dbReference type="Pfam" id="PF13559">
    <property type="entry name" value="DUF4129"/>
    <property type="match status" value="1"/>
</dbReference>